<evidence type="ECO:0000313" key="21">
    <source>
        <dbReference type="Proteomes" id="UP000163587"/>
    </source>
</evidence>
<keyword evidence="7 18" id="KW-0863">Zinc-finger</keyword>
<keyword evidence="16 18" id="KW-0899">Viral immunoevasion</keyword>
<evidence type="ECO:0000256" key="11">
    <source>
        <dbReference type="ARBA" id="ARBA00023125"/>
    </source>
</evidence>
<protein>
    <recommendedName>
        <fullName evidence="18 19">Protein E7</fullName>
    </recommendedName>
</protein>
<feature type="short sequence motif" description="LXCXE motif; interaction with host RB1 and TMEM173/STING" evidence="18">
    <location>
        <begin position="23"/>
        <end position="27"/>
    </location>
</feature>
<evidence type="ECO:0000256" key="16">
    <source>
        <dbReference type="ARBA" id="ARBA00023280"/>
    </source>
</evidence>
<dbReference type="SUPFAM" id="SSF161234">
    <property type="entry name" value="E7 C-terminal domain-like"/>
    <property type="match status" value="1"/>
</dbReference>
<keyword evidence="6 18" id="KW-0479">Metal-binding</keyword>
<evidence type="ECO:0000256" key="13">
    <source>
        <dbReference type="ARBA" id="ARBA00023163"/>
    </source>
</evidence>
<evidence type="ECO:0000256" key="8">
    <source>
        <dbReference type="ARBA" id="ARBA00022830"/>
    </source>
</evidence>
<evidence type="ECO:0000256" key="19">
    <source>
        <dbReference type="PIRNR" id="PIRNR003407"/>
    </source>
</evidence>
<keyword evidence="9 18" id="KW-0862">Zinc</keyword>
<feature type="zinc finger region" evidence="18">
    <location>
        <begin position="54"/>
        <end position="90"/>
    </location>
</feature>
<keyword evidence="10 18" id="KW-0805">Transcription regulation</keyword>
<keyword evidence="13 18" id="KW-0804">Transcription</keyword>
<evidence type="ECO:0000256" key="9">
    <source>
        <dbReference type="ARBA" id="ARBA00022833"/>
    </source>
</evidence>
<dbReference type="InterPro" id="IPR000148">
    <property type="entry name" value="Papilloma_E7"/>
</dbReference>
<comment type="subunit">
    <text evidence="18">Homodimer. Homooligomer. Interacts with host RB1; this interaction induces dissociation of RB1-E2F1 complex thereby disrupting RB1 activity. Interacts with host EP300; this interaction represses EP300 transcriptional activity. Interacts with protein E2; this interaction inhibits E7 oncogenic activity. Interacts with host TMEM173/STING; this interaction impairs the ability of TMEM173/STING to sense cytosolic DNA and promote the production of type I interferon (IFN-alpha and IFN-beta).</text>
</comment>
<evidence type="ECO:0000256" key="4">
    <source>
        <dbReference type="ARBA" id="ARBA00022581"/>
    </source>
</evidence>
<evidence type="ECO:0000256" key="2">
    <source>
        <dbReference type="ARBA" id="ARBA00022518"/>
    </source>
</evidence>
<dbReference type="GO" id="GO:0039645">
    <property type="term" value="P:symbiont-mediated perturbation of host cell cycle G1/S transition checkpoint"/>
    <property type="evidence" value="ECO:0007669"/>
    <property type="project" value="UniProtKB-UniRule"/>
</dbReference>
<dbReference type="PIRSF" id="PIRSF003407">
    <property type="entry name" value="Papvi_E7"/>
    <property type="match status" value="1"/>
</dbReference>
<dbReference type="Gene3D" id="3.30.160.330">
    <property type="match status" value="1"/>
</dbReference>
<evidence type="ECO:0000256" key="1">
    <source>
        <dbReference type="ARBA" id="ARBA00022504"/>
    </source>
</evidence>
<proteinExistence type="inferred from homology"/>
<comment type="function">
    <text evidence="18">Plays a role in viral genome replication by driving entry of quiescent cells into the cell cycle. Stimulation of progression from G1 to S phase allows the virus to efficiently use the cellular DNA replicating machinery to achieve viral genome replication. E7 protein has both transforming and trans-activating activities. Induces the disassembly of the E2F1 transcription factor from RB1, with subsequent transcriptional activation of E2F1-regulated S-phase genes. Interferes with host histone deacetylation mediated by HDAC1 and HDAC2, leading to transcription activation. Plays also a role in the inhibition of both antiviral and antiproliferative functions of host interferon alpha. Interaction with host TMEM173/STING impairs the ability of TMEM173/STING to sense cytosolic DNA and promote the production of type I interferon (IFN-alpha and IFN-beta).</text>
</comment>
<evidence type="ECO:0000256" key="10">
    <source>
        <dbReference type="ARBA" id="ARBA00023015"/>
    </source>
</evidence>
<keyword evidence="4 18" id="KW-0945">Host-virus interaction</keyword>
<evidence type="ECO:0000256" key="6">
    <source>
        <dbReference type="ARBA" id="ARBA00022723"/>
    </source>
</evidence>
<reference evidence="20 21" key="1">
    <citation type="journal article" date="2013" name="PLoS ONE">
        <title>Molecular cloning and characterisation of a novel type of human papillomavirus 160 isolated from a flat wart of an immunocompetent patient.</title>
        <authorList>
            <person name="Mitsuishi T."/>
            <person name="Ohsawa I."/>
            <person name="Kato T."/>
            <person name="Egawa N."/>
            <person name="Kiyono T."/>
        </authorList>
    </citation>
    <scope>NUCLEOTIDE SEQUENCE [LARGE SCALE GENOMIC DNA]</scope>
    <source>
        <strain evidence="20">TM</strain>
    </source>
</reference>
<dbReference type="HAMAP" id="MF_04004">
    <property type="entry name" value="PPV_E7"/>
    <property type="match status" value="1"/>
</dbReference>
<dbReference type="GO" id="GO:0008270">
    <property type="term" value="F:zinc ion binding"/>
    <property type="evidence" value="ECO:0007669"/>
    <property type="project" value="UniProtKB-KW"/>
</dbReference>
<evidence type="ECO:0000256" key="15">
    <source>
        <dbReference type="ARBA" id="ARBA00023258"/>
    </source>
</evidence>
<dbReference type="GO" id="GO:0030430">
    <property type="term" value="C:host cell cytoplasm"/>
    <property type="evidence" value="ECO:0007669"/>
    <property type="project" value="UniProtKB-SubCell"/>
</dbReference>
<evidence type="ECO:0000256" key="14">
    <source>
        <dbReference type="ARBA" id="ARBA00023200"/>
    </source>
</evidence>
<keyword evidence="15" id="KW-0922">Interferon antiviral system evasion</keyword>
<comment type="subcellular location">
    <subcellularLocation>
        <location evidence="18">Host cytoplasm</location>
    </subcellularLocation>
    <subcellularLocation>
        <location evidence="18">Host nucleus</location>
    </subcellularLocation>
    <text evidence="18">Predominantly found in the host nucleus.</text>
</comment>
<dbReference type="GO" id="GO:0003677">
    <property type="term" value="F:DNA binding"/>
    <property type="evidence" value="ECO:0007669"/>
    <property type="project" value="UniProtKB-UniRule"/>
</dbReference>
<accession>M1VMS0</accession>
<organism evidence="20 21">
    <name type="scientific">Human papillomavirus 160</name>
    <dbReference type="NCBI Taxonomy" id="2259332"/>
    <lineage>
        <taxon>Viruses</taxon>
        <taxon>Monodnaviria</taxon>
        <taxon>Shotokuvirae</taxon>
        <taxon>Cossaviricota</taxon>
        <taxon>Papovaviricetes</taxon>
        <taxon>Zurhausenvirales</taxon>
        <taxon>Papillomaviridae</taxon>
        <taxon>Firstpapillomavirinae</taxon>
        <taxon>Alphapapillomavirus</taxon>
        <taxon>Alphapapillomavirus 2</taxon>
    </lineage>
</organism>
<comment type="caution">
    <text evidence="18">Lacks conserved residue(s) required for the propagation of feature annotation.</text>
</comment>
<keyword evidence="12 18" id="KW-0010">Activator</keyword>
<evidence type="ECO:0000256" key="12">
    <source>
        <dbReference type="ARBA" id="ARBA00023159"/>
    </source>
</evidence>
<dbReference type="Pfam" id="PF00527">
    <property type="entry name" value="E7"/>
    <property type="match status" value="1"/>
</dbReference>
<evidence type="ECO:0000256" key="18">
    <source>
        <dbReference type="HAMAP-Rule" id="MF_04004"/>
    </source>
</evidence>
<dbReference type="GO" id="GO:0042025">
    <property type="term" value="C:host cell nucleus"/>
    <property type="evidence" value="ECO:0007669"/>
    <property type="project" value="UniProtKB-SubCell"/>
</dbReference>
<keyword evidence="1 18" id="KW-1121">Modulation of host cell cycle by virus</keyword>
<evidence type="ECO:0000256" key="3">
    <source>
        <dbReference type="ARBA" id="ARBA00022562"/>
    </source>
</evidence>
<evidence type="ECO:0000256" key="17">
    <source>
        <dbReference type="ARBA" id="ARBA00023309"/>
    </source>
</evidence>
<dbReference type="GO" id="GO:0006351">
    <property type="term" value="P:DNA-templated transcription"/>
    <property type="evidence" value="ECO:0007669"/>
    <property type="project" value="UniProtKB-UniRule"/>
</dbReference>
<keyword evidence="2 18" id="KW-0244">Early protein</keyword>
<keyword evidence="14 18" id="KW-1035">Host cytoplasm</keyword>
<comment type="function">
    <text evidence="19">E7 protein has both transforming and trans-activating activities.</text>
</comment>
<gene>
    <name evidence="18 20" type="primary">E7</name>
</gene>
<comment type="similarity">
    <text evidence="18 19">Belongs to the papillomaviridae E7 protein family.</text>
</comment>
<evidence type="ECO:0000256" key="7">
    <source>
        <dbReference type="ARBA" id="ARBA00022771"/>
    </source>
</evidence>
<keyword evidence="17 18" id="KW-1078">G1/S host cell cycle checkpoint dysregulation by virus</keyword>
<comment type="domain">
    <text evidence="18">The E7 terminal domain is an intrinsically disordered domain, whose flexibility and conformational transitions confer target adaptability to the oncoprotein. It allows adaptation to a variety of protein targets and exposes the PEST degradation sequence that regulates its turnover in the cell.</text>
</comment>
<dbReference type="GO" id="GO:0039502">
    <property type="term" value="P:symbiont-mediated suppression of host type I interferon-mediated signaling pathway"/>
    <property type="evidence" value="ECO:0007669"/>
    <property type="project" value="UniProtKB-UniRule"/>
</dbReference>
<comment type="PTM">
    <text evidence="18">Highly phosphorylated.</text>
</comment>
<dbReference type="Proteomes" id="UP000163587">
    <property type="component" value="Segment"/>
</dbReference>
<evidence type="ECO:0000256" key="5">
    <source>
        <dbReference type="ARBA" id="ARBA00022632"/>
    </source>
</evidence>
<dbReference type="EMBL" id="AB745694">
    <property type="protein sequence ID" value="BAM93532.1"/>
    <property type="molecule type" value="Genomic_DNA"/>
</dbReference>
<dbReference type="GO" id="GO:0052170">
    <property type="term" value="P:symbiont-mediated suppression of host innate immune response"/>
    <property type="evidence" value="ECO:0007669"/>
    <property type="project" value="UniProtKB-KW"/>
</dbReference>
<sequence>MHGLKPTLKDIELSLAAPEAVPLLCNEQLDSSDEDDCMDVVEPAQQAYRVVTQCSKCSLQLRLVVECSDTDIRTFQQLLLNTLKLVCPRCA</sequence>
<keyword evidence="8 18" id="KW-1114">Inhibition of host interferon signaling pathway by virus</keyword>
<keyword evidence="11 18" id="KW-0238">DNA-binding</keyword>
<dbReference type="GO" id="GO:0003700">
    <property type="term" value="F:DNA-binding transcription factor activity"/>
    <property type="evidence" value="ECO:0007669"/>
    <property type="project" value="UniProtKB-UniRule"/>
</dbReference>
<evidence type="ECO:0000313" key="20">
    <source>
        <dbReference type="EMBL" id="BAM93532.1"/>
    </source>
</evidence>
<keyword evidence="3 18" id="KW-1048">Host nucleus</keyword>
<dbReference type="GO" id="GO:0019904">
    <property type="term" value="F:protein domain specific binding"/>
    <property type="evidence" value="ECO:0007669"/>
    <property type="project" value="UniProtKB-UniRule"/>
</dbReference>
<feature type="short sequence motif" description="Nuclear export signal" evidence="18">
    <location>
        <begin position="72"/>
        <end position="80"/>
    </location>
</feature>
<keyword evidence="5 18" id="KW-1090">Inhibition of host innate immune response by virus</keyword>
<name>M1VMS0_9PAPI</name>